<dbReference type="InterPro" id="IPR036236">
    <property type="entry name" value="Znf_C2H2_sf"/>
</dbReference>
<evidence type="ECO:0000256" key="1">
    <source>
        <dbReference type="ARBA" id="ARBA00004123"/>
    </source>
</evidence>
<keyword evidence="5" id="KW-0238">DNA-binding</keyword>
<dbReference type="GO" id="GO:0003677">
    <property type="term" value="F:DNA binding"/>
    <property type="evidence" value="ECO:0007669"/>
    <property type="project" value="UniProtKB-KW"/>
</dbReference>
<dbReference type="SMART" id="SM00451">
    <property type="entry name" value="ZnF_U1"/>
    <property type="match status" value="1"/>
</dbReference>
<keyword evidence="3" id="KW-0863">Zinc-finger</keyword>
<reference evidence="9 10" key="1">
    <citation type="submission" date="2014-07" db="EMBL/GenBank/DDBJ databases">
        <title>Genomic and transcriptomic analysis on Apis cerana provide comprehensive insights into honey bee biology.</title>
        <authorList>
            <person name="Diao Q."/>
            <person name="Sun L."/>
            <person name="Zheng H."/>
            <person name="Zheng H."/>
            <person name="Xu S."/>
            <person name="Wang S."/>
            <person name="Zeng Z."/>
            <person name="Hu F."/>
            <person name="Su S."/>
            <person name="Wu J."/>
        </authorList>
    </citation>
    <scope>NUCLEOTIDE SEQUENCE [LARGE SCALE GENOMIC DNA]</scope>
    <source>
        <tissue evidence="9">Pupae without intestine</tissue>
    </source>
</reference>
<dbReference type="InterPro" id="IPR003604">
    <property type="entry name" value="Matrin/U1-like-C_Znf_C2H2"/>
</dbReference>
<dbReference type="InterPro" id="IPR040107">
    <property type="entry name" value="Snu23"/>
</dbReference>
<dbReference type="SUPFAM" id="SSF57667">
    <property type="entry name" value="beta-beta-alpha zinc fingers"/>
    <property type="match status" value="1"/>
</dbReference>
<dbReference type="GO" id="GO:0005681">
    <property type="term" value="C:spliceosomal complex"/>
    <property type="evidence" value="ECO:0007669"/>
    <property type="project" value="InterPro"/>
</dbReference>
<sequence length="212" mass="24840">MSMRPDDHRRKWNREEYERIALQRLQDEIAEEELGIPKQPAVKRELLKQRDYKVDLESKLGKSVVINKNTPSSQTGGYYCNVCDCVVKDSINFLDHINGTKHQRNLGMSMKIERSTLEQVKARFAMNKKKLEEKKKDYDLEQRVKELKEEEEKIKEYRKEKRKDKKRKIEEVNEDNGGPSDEMAAIMGFSGFESTLNITRSGVNKTDLNVKI</sequence>
<evidence type="ECO:0000256" key="6">
    <source>
        <dbReference type="ARBA" id="ARBA00023242"/>
    </source>
</evidence>
<dbReference type="Proteomes" id="UP000242457">
    <property type="component" value="Unassembled WGS sequence"/>
</dbReference>
<evidence type="ECO:0000259" key="8">
    <source>
        <dbReference type="SMART" id="SM00451"/>
    </source>
</evidence>
<organism evidence="9 10">
    <name type="scientific">Apis cerana cerana</name>
    <name type="common">Oriental honeybee</name>
    <dbReference type="NCBI Taxonomy" id="94128"/>
    <lineage>
        <taxon>Eukaryota</taxon>
        <taxon>Metazoa</taxon>
        <taxon>Ecdysozoa</taxon>
        <taxon>Arthropoda</taxon>
        <taxon>Hexapoda</taxon>
        <taxon>Insecta</taxon>
        <taxon>Pterygota</taxon>
        <taxon>Neoptera</taxon>
        <taxon>Endopterygota</taxon>
        <taxon>Hymenoptera</taxon>
        <taxon>Apocrita</taxon>
        <taxon>Aculeata</taxon>
        <taxon>Apoidea</taxon>
        <taxon>Anthophila</taxon>
        <taxon>Apidae</taxon>
        <taxon>Apis</taxon>
    </lineage>
</organism>
<dbReference type="GO" id="GO:0046540">
    <property type="term" value="C:U4/U6 x U5 tri-snRNP complex"/>
    <property type="evidence" value="ECO:0007669"/>
    <property type="project" value="TreeGrafter"/>
</dbReference>
<evidence type="ECO:0000256" key="3">
    <source>
        <dbReference type="ARBA" id="ARBA00022771"/>
    </source>
</evidence>
<keyword evidence="6" id="KW-0539">Nucleus</keyword>
<gene>
    <name evidence="9" type="ORF">APICC_01742</name>
</gene>
<dbReference type="InterPro" id="IPR022755">
    <property type="entry name" value="Znf_C2H2_jaz"/>
</dbReference>
<dbReference type="AlphaFoldDB" id="A0A2A3EQF7"/>
<evidence type="ECO:0000256" key="7">
    <source>
        <dbReference type="SAM" id="MobiDB-lite"/>
    </source>
</evidence>
<accession>A0A2A3EQF7</accession>
<dbReference type="STRING" id="94128.A0A2A3EQF7"/>
<evidence type="ECO:0000313" key="10">
    <source>
        <dbReference type="Proteomes" id="UP000242457"/>
    </source>
</evidence>
<evidence type="ECO:0000256" key="2">
    <source>
        <dbReference type="ARBA" id="ARBA00022723"/>
    </source>
</evidence>
<name>A0A2A3EQF7_APICC</name>
<dbReference type="GO" id="GO:0008270">
    <property type="term" value="F:zinc ion binding"/>
    <property type="evidence" value="ECO:0007669"/>
    <property type="project" value="UniProtKB-KW"/>
</dbReference>
<dbReference type="PANTHER" id="PTHR45986">
    <property type="entry name" value="ZINC FINGER MATRIN-TYPE PROTEIN 2"/>
    <property type="match status" value="1"/>
</dbReference>
<proteinExistence type="predicted"/>
<protein>
    <submittedName>
        <fullName evidence="9">Zinc finger matrin-type protein</fullName>
    </submittedName>
</protein>
<dbReference type="Gene3D" id="3.30.160.60">
    <property type="entry name" value="Classic Zinc Finger"/>
    <property type="match status" value="1"/>
</dbReference>
<evidence type="ECO:0000256" key="5">
    <source>
        <dbReference type="ARBA" id="ARBA00023125"/>
    </source>
</evidence>
<comment type="subcellular location">
    <subcellularLocation>
        <location evidence="1">Nucleus</location>
    </subcellularLocation>
</comment>
<keyword evidence="4" id="KW-0862">Zinc</keyword>
<dbReference type="PANTHER" id="PTHR45986:SF1">
    <property type="entry name" value="ZINC FINGER MATRIN-TYPE PROTEIN 2"/>
    <property type="match status" value="1"/>
</dbReference>
<dbReference type="Pfam" id="PF12171">
    <property type="entry name" value="zf-C2H2_jaz"/>
    <property type="match status" value="1"/>
</dbReference>
<dbReference type="FunFam" id="3.30.160.60:FF:000282">
    <property type="entry name" value="Zinc finger, matrin-type 2"/>
    <property type="match status" value="1"/>
</dbReference>
<evidence type="ECO:0000313" key="9">
    <source>
        <dbReference type="EMBL" id="PBC33502.1"/>
    </source>
</evidence>
<dbReference type="GO" id="GO:0000398">
    <property type="term" value="P:mRNA splicing, via spliceosome"/>
    <property type="evidence" value="ECO:0007669"/>
    <property type="project" value="InterPro"/>
</dbReference>
<keyword evidence="2" id="KW-0479">Metal-binding</keyword>
<dbReference type="EMBL" id="KZ288202">
    <property type="protein sequence ID" value="PBC33502.1"/>
    <property type="molecule type" value="Genomic_DNA"/>
</dbReference>
<dbReference type="OrthoDB" id="30343at2759"/>
<keyword evidence="10" id="KW-1185">Reference proteome</keyword>
<evidence type="ECO:0000256" key="4">
    <source>
        <dbReference type="ARBA" id="ARBA00022833"/>
    </source>
</evidence>
<feature type="domain" description="U1-type" evidence="8">
    <location>
        <begin position="75"/>
        <end position="109"/>
    </location>
</feature>
<feature type="region of interest" description="Disordered" evidence="7">
    <location>
        <begin position="158"/>
        <end position="184"/>
    </location>
</feature>